<evidence type="ECO:0000313" key="2">
    <source>
        <dbReference type="Proteomes" id="UP000185568"/>
    </source>
</evidence>
<proteinExistence type="predicted"/>
<reference evidence="1 2" key="1">
    <citation type="submission" date="2016-12" db="EMBL/GenBank/DDBJ databases">
        <title>Domibacillus antri genome sequencing.</title>
        <authorList>
            <person name="Verma A."/>
            <person name="Krishnamurthi S."/>
        </authorList>
    </citation>
    <scope>NUCLEOTIDE SEQUENCE [LARGE SCALE GENOMIC DNA]</scope>
    <source>
        <strain evidence="1 2">XD80</strain>
    </source>
</reference>
<evidence type="ECO:0000313" key="1">
    <source>
        <dbReference type="EMBL" id="OLN21394.1"/>
    </source>
</evidence>
<dbReference type="STRING" id="1714264.BTO30_14840"/>
<dbReference type="Proteomes" id="UP000185568">
    <property type="component" value="Unassembled WGS sequence"/>
</dbReference>
<protein>
    <submittedName>
        <fullName evidence="1">Uncharacterized protein</fullName>
    </submittedName>
</protein>
<dbReference type="RefSeq" id="WP_075399490.1">
    <property type="nucleotide sequence ID" value="NZ_MSDU01000048.1"/>
</dbReference>
<gene>
    <name evidence="1" type="ORF">BTO30_14840</name>
</gene>
<sequence length="106" mass="11905">MELKPFEISSEINWGATGEEAAKQNVRFLLSVWQTECVLDQELGLSGETVDAPINNTVEALISSEIIQLIESREPYFRVQHVKYEKNEINGQLIPVVKVMKADGTV</sequence>
<accession>A0A1Q8Q225</accession>
<name>A0A1Q8Q225_9BACI</name>
<comment type="caution">
    <text evidence="1">The sequence shown here is derived from an EMBL/GenBank/DDBJ whole genome shotgun (WGS) entry which is preliminary data.</text>
</comment>
<dbReference type="EMBL" id="MSDU01000048">
    <property type="protein sequence ID" value="OLN21394.1"/>
    <property type="molecule type" value="Genomic_DNA"/>
</dbReference>
<organism evidence="1 2">
    <name type="scientific">Domibacillus antri</name>
    <dbReference type="NCBI Taxonomy" id="1714264"/>
    <lineage>
        <taxon>Bacteria</taxon>
        <taxon>Bacillati</taxon>
        <taxon>Bacillota</taxon>
        <taxon>Bacilli</taxon>
        <taxon>Bacillales</taxon>
        <taxon>Bacillaceae</taxon>
        <taxon>Domibacillus</taxon>
    </lineage>
</organism>
<dbReference type="SUPFAM" id="SSF160719">
    <property type="entry name" value="gpW/gp25-like"/>
    <property type="match status" value="1"/>
</dbReference>
<dbReference type="Gene3D" id="3.10.450.40">
    <property type="match status" value="1"/>
</dbReference>
<keyword evidence="2" id="KW-1185">Reference proteome</keyword>
<dbReference type="OrthoDB" id="2739807at2"/>
<dbReference type="AlphaFoldDB" id="A0A1Q8Q225"/>